<dbReference type="EMBL" id="CP000563">
    <property type="protein sequence ID" value="ABN61683.1"/>
    <property type="molecule type" value="Genomic_DNA"/>
</dbReference>
<feature type="region of interest" description="Disordered" evidence="1">
    <location>
        <begin position="279"/>
        <end position="303"/>
    </location>
</feature>
<dbReference type="Proteomes" id="UP000001557">
    <property type="component" value="Chromosome"/>
</dbReference>
<keyword evidence="5" id="KW-1185">Reference proteome</keyword>
<dbReference type="STRING" id="325240.Sbal_2187"/>
<feature type="signal peptide" evidence="3">
    <location>
        <begin position="1"/>
        <end position="25"/>
    </location>
</feature>
<proteinExistence type="predicted"/>
<accession>A3D4M0</accession>
<feature type="region of interest" description="Disordered" evidence="1">
    <location>
        <begin position="111"/>
        <end position="135"/>
    </location>
</feature>
<evidence type="ECO:0000256" key="2">
    <source>
        <dbReference type="SAM" id="Phobius"/>
    </source>
</evidence>
<name>A3D4M0_SHEB5</name>
<dbReference type="HOGENOM" id="CLU_557669_0_0_6"/>
<dbReference type="AlphaFoldDB" id="A3D4M0"/>
<evidence type="ECO:0000256" key="3">
    <source>
        <dbReference type="SAM" id="SignalP"/>
    </source>
</evidence>
<keyword evidence="2" id="KW-0812">Transmembrane</keyword>
<feature type="transmembrane region" description="Helical" evidence="2">
    <location>
        <begin position="499"/>
        <end position="519"/>
    </location>
</feature>
<sequence precursor="true">MKIIKQGSLILLFAAFSFFSSTISAALNETPVAPWVEPKSDSTQTWSCTKSSDNTQVRTTAEACAAIHNGLVPAPTESKTYTDCKYVQSGSSYRFSCQMNGRTSSGWTNLGRVEFGKRDSPDSSQTKTCPPDGSPKYKIGPVQESPQNPTHLVCKMQFTPCPLGFYSHAVSTSSGGTESCVPINCPAKGTQMSGTIKNLAGVIPLGGSGTYCDGLCNFSIENGSNLNFVSGVSLGSQCGQSPTEGQKFTPTDKESKCTEYQLTGADATFLDCQEGTIDEPIPDTSNPLPDVENSKVDETPPIDPFTGVECTTVDDKMSCIGKNITDALTKQTKDDAKLAAQRHNKLVEQQKDITAYVEEQQRKREDSRKNDAVTMIEAIQEVNRTIQTSGGSTGGGTTGGTDLGVKSAIETLGDGLNNTDVPTDSTPSEGIASFYEPEYPNGFQDVWSKNKSLFDNSEMNQYLDSWKLTAAGNAPPMNICFDMGFADYGCKDFQIDPRVFPFLRIIILVLTAFFCRSLIFGG</sequence>
<feature type="chain" id="PRO_5002652277" evidence="3">
    <location>
        <begin position="26"/>
        <end position="522"/>
    </location>
</feature>
<dbReference type="KEGG" id="sbl:Sbal_2187"/>
<keyword evidence="2" id="KW-0472">Membrane</keyword>
<reference evidence="4 5" key="1">
    <citation type="submission" date="2007-02" db="EMBL/GenBank/DDBJ databases">
        <title>Complete sequence of chromosome of Shewanella baltica OS155.</title>
        <authorList>
            <consortium name="US DOE Joint Genome Institute"/>
            <person name="Copeland A."/>
            <person name="Lucas S."/>
            <person name="Lapidus A."/>
            <person name="Barry K."/>
            <person name="Detter J.C."/>
            <person name="Glavina del Rio T."/>
            <person name="Hammon N."/>
            <person name="Israni S."/>
            <person name="Dalin E."/>
            <person name="Tice H."/>
            <person name="Pitluck S."/>
            <person name="Sims D.R."/>
            <person name="Brettin T."/>
            <person name="Bruce D."/>
            <person name="Han C."/>
            <person name="Tapia R."/>
            <person name="Brainard J."/>
            <person name="Schmutz J."/>
            <person name="Larimer F."/>
            <person name="Land M."/>
            <person name="Hauser L."/>
            <person name="Kyrpides N."/>
            <person name="Mikhailova N."/>
            <person name="Brettar I."/>
            <person name="Klappenbach J."/>
            <person name="Konstantinidis K."/>
            <person name="Rodrigues J."/>
            <person name="Tiedje J."/>
            <person name="Richardson P."/>
        </authorList>
    </citation>
    <scope>NUCLEOTIDE SEQUENCE [LARGE SCALE GENOMIC DNA]</scope>
    <source>
        <strain evidence="5">OS155 / ATCC BAA-1091</strain>
    </source>
</reference>
<dbReference type="RefSeq" id="WP_011846859.1">
    <property type="nucleotide sequence ID" value="NC_009052.1"/>
</dbReference>
<dbReference type="OrthoDB" id="5860648at2"/>
<keyword evidence="2" id="KW-1133">Transmembrane helix</keyword>
<protein>
    <submittedName>
        <fullName evidence="4">Uncharacterized protein</fullName>
    </submittedName>
</protein>
<evidence type="ECO:0000313" key="4">
    <source>
        <dbReference type="EMBL" id="ABN61683.1"/>
    </source>
</evidence>
<keyword evidence="3" id="KW-0732">Signal</keyword>
<organism evidence="4 5">
    <name type="scientific">Shewanella baltica (strain OS155 / ATCC BAA-1091)</name>
    <dbReference type="NCBI Taxonomy" id="325240"/>
    <lineage>
        <taxon>Bacteria</taxon>
        <taxon>Pseudomonadati</taxon>
        <taxon>Pseudomonadota</taxon>
        <taxon>Gammaproteobacteria</taxon>
        <taxon>Alteromonadales</taxon>
        <taxon>Shewanellaceae</taxon>
        <taxon>Shewanella</taxon>
    </lineage>
</organism>
<evidence type="ECO:0000313" key="5">
    <source>
        <dbReference type="Proteomes" id="UP000001557"/>
    </source>
</evidence>
<evidence type="ECO:0000256" key="1">
    <source>
        <dbReference type="SAM" id="MobiDB-lite"/>
    </source>
</evidence>
<gene>
    <name evidence="4" type="ordered locus">Sbal_2187</name>
</gene>